<dbReference type="AlphaFoldDB" id="A0A1G4BGG4"/>
<proteinExistence type="predicted"/>
<evidence type="ECO:0000313" key="3">
    <source>
        <dbReference type="Proteomes" id="UP000176998"/>
    </source>
</evidence>
<gene>
    <name evidence="2" type="ORF">CORC01_04224</name>
</gene>
<protein>
    <submittedName>
        <fullName evidence="2">Uncharacterized protein</fullName>
    </submittedName>
</protein>
<reference evidence="2 3" key="1">
    <citation type="submission" date="2016-09" db="EMBL/GenBank/DDBJ databases">
        <authorList>
            <person name="Capua I."/>
            <person name="De Benedictis P."/>
            <person name="Joannis T."/>
            <person name="Lombin L.H."/>
            <person name="Cattoli G."/>
        </authorList>
    </citation>
    <scope>NUCLEOTIDE SEQUENCE [LARGE SCALE GENOMIC DNA]</scope>
    <source>
        <strain evidence="2 3">IMI 309357</strain>
    </source>
</reference>
<dbReference type="GeneID" id="34557382"/>
<name>A0A1G4BGG4_9PEZI</name>
<accession>A0A1G4BGG4</accession>
<dbReference type="Proteomes" id="UP000176998">
    <property type="component" value="Unassembled WGS sequence"/>
</dbReference>
<organism evidence="2 3">
    <name type="scientific">Colletotrichum orchidophilum</name>
    <dbReference type="NCBI Taxonomy" id="1209926"/>
    <lineage>
        <taxon>Eukaryota</taxon>
        <taxon>Fungi</taxon>
        <taxon>Dikarya</taxon>
        <taxon>Ascomycota</taxon>
        <taxon>Pezizomycotina</taxon>
        <taxon>Sordariomycetes</taxon>
        <taxon>Hypocreomycetidae</taxon>
        <taxon>Glomerellales</taxon>
        <taxon>Glomerellaceae</taxon>
        <taxon>Colletotrichum</taxon>
    </lineage>
</organism>
<sequence length="292" mass="32705">MLSVTSELQNFIKSYIAMASPMNSIKVLLALAELSNFDVHFSITTPYGLVVELSGESLEVRLTEDKEPTPDIPAAHAGLQLPAIQATPEPSSQTEEQDPALKPQTDLASLQIHQDDPLISGDQTKSQSDDQPEPQPEYGPSLPGYKYYVLPDFGTNFLWYEWPGWPGNPEGGIFVEDDDLEERYSKAWFKAYEEWVDRYTESFRALMLDQDYDSPVFETAEEYEVWNFEGALLAAWLALQDGVHQVNYPSGEVGGHKFEFQREGIESIGKTLERFIQSVKLDQSPDGATAGP</sequence>
<comment type="caution">
    <text evidence="2">The sequence shown here is derived from an EMBL/GenBank/DDBJ whole genome shotgun (WGS) entry which is preliminary data.</text>
</comment>
<evidence type="ECO:0000313" key="2">
    <source>
        <dbReference type="EMBL" id="OHF00474.1"/>
    </source>
</evidence>
<dbReference type="RefSeq" id="XP_022477617.1">
    <property type="nucleotide sequence ID" value="XM_022615872.1"/>
</dbReference>
<dbReference type="OrthoDB" id="3034873at2759"/>
<keyword evidence="3" id="KW-1185">Reference proteome</keyword>
<feature type="region of interest" description="Disordered" evidence="1">
    <location>
        <begin position="117"/>
        <end position="140"/>
    </location>
</feature>
<evidence type="ECO:0000256" key="1">
    <source>
        <dbReference type="SAM" id="MobiDB-lite"/>
    </source>
</evidence>
<dbReference type="EMBL" id="MJBS01000027">
    <property type="protein sequence ID" value="OHF00474.1"/>
    <property type="molecule type" value="Genomic_DNA"/>
</dbReference>